<dbReference type="KEGG" id="ccin:107263757"/>
<keyword evidence="2" id="KW-1185">Reference proteome</keyword>
<reference evidence="3" key="1">
    <citation type="submission" date="2025-08" db="UniProtKB">
        <authorList>
            <consortium name="RefSeq"/>
        </authorList>
    </citation>
    <scope>IDENTIFICATION</scope>
</reference>
<evidence type="ECO:0000313" key="2">
    <source>
        <dbReference type="Proteomes" id="UP000694920"/>
    </source>
</evidence>
<protein>
    <submittedName>
        <fullName evidence="3">Uncharacterized protein LOC107263757</fullName>
    </submittedName>
</protein>
<accession>A0AAJ7BIC2</accession>
<feature type="signal peptide" evidence="1">
    <location>
        <begin position="1"/>
        <end position="22"/>
    </location>
</feature>
<dbReference type="GeneID" id="107263757"/>
<organism evidence="2 3">
    <name type="scientific">Cephus cinctus</name>
    <name type="common">Wheat stem sawfly</name>
    <dbReference type="NCBI Taxonomy" id="211228"/>
    <lineage>
        <taxon>Eukaryota</taxon>
        <taxon>Metazoa</taxon>
        <taxon>Ecdysozoa</taxon>
        <taxon>Arthropoda</taxon>
        <taxon>Hexapoda</taxon>
        <taxon>Insecta</taxon>
        <taxon>Pterygota</taxon>
        <taxon>Neoptera</taxon>
        <taxon>Endopterygota</taxon>
        <taxon>Hymenoptera</taxon>
        <taxon>Cephoidea</taxon>
        <taxon>Cephidae</taxon>
        <taxon>Cephus</taxon>
    </lineage>
</organism>
<evidence type="ECO:0000256" key="1">
    <source>
        <dbReference type="SAM" id="SignalP"/>
    </source>
</evidence>
<name>A0AAJ7BIC2_CEPCN</name>
<gene>
    <name evidence="3" type="primary">LOC107263757</name>
</gene>
<feature type="chain" id="PRO_5042487647" evidence="1">
    <location>
        <begin position="23"/>
        <end position="112"/>
    </location>
</feature>
<evidence type="ECO:0000313" key="3">
    <source>
        <dbReference type="RefSeq" id="XP_015586787.1"/>
    </source>
</evidence>
<sequence length="112" mass="12518">MKFNRIQFIFLVGLLITSSVSGLRNICKYKGRQMTLGQKMINCYVIISCEKNGVIKIQDSCPKYSCVRPTKPLGYKVFDASEPYPRCCGGPICEGQIISHKISKGTYIVTAE</sequence>
<keyword evidence="1" id="KW-0732">Signal</keyword>
<dbReference type="Proteomes" id="UP000694920">
    <property type="component" value="Unplaced"/>
</dbReference>
<dbReference type="RefSeq" id="XP_015586787.1">
    <property type="nucleotide sequence ID" value="XM_015731301.2"/>
</dbReference>
<proteinExistence type="predicted"/>
<dbReference type="AlphaFoldDB" id="A0AAJ7BIC2"/>